<evidence type="ECO:0000313" key="2">
    <source>
        <dbReference type="Proteomes" id="UP000019024"/>
    </source>
</evidence>
<proteinExistence type="predicted"/>
<dbReference type="AlphaFoldDB" id="W0JU05"/>
<name>W0JU05_9EURY</name>
<dbReference type="RefSeq" id="WP_049951649.1">
    <property type="nucleotide sequence ID" value="NZ_CP007055.1"/>
</dbReference>
<accession>W0JU05</accession>
<sequence>MSDNDKRLFGDQFDESRFKQGQEADEIVRSVLKDAFEARNITAVEGEEAFDNFAENKAIRQIMDYSGIDYLVDTFNDPAFGVNHRNHFNKKASRFDIRVETGSKAPSELDKLRKADSWDIVPKYATRMKIPDGNVEWFRIIDLATFVDAIENDGLESDMEWDDWDSGVTAWMYDYDELRMRDIVVAEFER</sequence>
<dbReference type="EMBL" id="CP007055">
    <property type="protein sequence ID" value="AHG00730.1"/>
    <property type="molecule type" value="Genomic_DNA"/>
</dbReference>
<dbReference type="STRING" id="797299.HALLA_05800"/>
<dbReference type="KEGG" id="hlr:HALLA_05800"/>
<evidence type="ECO:0000313" key="1">
    <source>
        <dbReference type="EMBL" id="AHG00730.1"/>
    </source>
</evidence>
<protein>
    <submittedName>
        <fullName evidence="1">Uncharacterized protein</fullName>
    </submittedName>
</protein>
<dbReference type="Proteomes" id="UP000019024">
    <property type="component" value="Chromosome"/>
</dbReference>
<gene>
    <name evidence="1" type="ORF">HALLA_05800</name>
</gene>
<organism evidence="1 2">
    <name type="scientific">Halostagnicola larsenii XH-48</name>
    <dbReference type="NCBI Taxonomy" id="797299"/>
    <lineage>
        <taxon>Archaea</taxon>
        <taxon>Methanobacteriati</taxon>
        <taxon>Methanobacteriota</taxon>
        <taxon>Stenosarchaea group</taxon>
        <taxon>Halobacteria</taxon>
        <taxon>Halobacteriales</taxon>
        <taxon>Natrialbaceae</taxon>
        <taxon>Halostagnicola</taxon>
    </lineage>
</organism>
<reference evidence="1 2" key="1">
    <citation type="submission" date="2014-01" db="EMBL/GenBank/DDBJ databases">
        <authorList>
            <consortium name="DOE Joint Genome Institute"/>
            <person name="Anderson I."/>
            <person name="Huntemann M."/>
            <person name="Han J."/>
            <person name="Chen A."/>
            <person name="Kyrpides N."/>
            <person name="Mavromatis K."/>
            <person name="Markowitz V."/>
            <person name="Palaniappan K."/>
            <person name="Ivanova N."/>
            <person name="Schaumberg A."/>
            <person name="Pati A."/>
            <person name="Liolios K."/>
            <person name="Nordberg H.P."/>
            <person name="Cantor M.N."/>
            <person name="Hua S.X."/>
            <person name="Woyke T."/>
        </authorList>
    </citation>
    <scope>NUCLEOTIDE SEQUENCE [LARGE SCALE GENOMIC DNA]</scope>
    <source>
        <strain evidence="1 2">XH-48</strain>
    </source>
</reference>
<dbReference type="GeneID" id="25144014"/>
<keyword evidence="2" id="KW-1185">Reference proteome</keyword>
<dbReference type="HOGENOM" id="CLU_1425058_0_0_2"/>